<feature type="region of interest" description="Disordered" evidence="9">
    <location>
        <begin position="267"/>
        <end position="354"/>
    </location>
</feature>
<dbReference type="CTD" id="36337645"/>
<sequence length="913" mass="101739">MLYTLIALLSLTSTAWTAYTPTPVSSTSDGRQASFKVIYESPTSVCYAENRPYLCTPPLTNIAEGVPVVATSTCGQDGRPEKICRSWTSPSSQQKRTACEICDPRKVATSRGAERLTDRHISSNQTCWVSGRVPFGGTVNLTLSLGKRFEIFYISLQPCGPLPDSIALYKSSDFGRTWKPWQYFSTDCYRAFGLPTSSEYSAQISSANIQEVLCVALKPPTKYNSQGQMSNVIAFSTTIGRSTLQSWSPALIDWMTMTDLQISLTRFPSRRKSSGGERGSGDPTVVLHRRDRSSGQRRVSQKTPIFRLGGSGSSGRFIRADEERMQADGSASNSSTRWFQDKKKKAKEEETEGEKGEEEDVVYFAFSDITVGGRCKCNGHANRCVRDRIVEKNSAGEELISWGPLRCDCQHNTVGADCERCAPGYLDRPWARATNEDANVCKGRHCGDSFRASFLIGAFVNLGGTCFVLGILLLPTRNHKTQAVVAFQLWPCQCNNHTNTCMFDINLYRKSGGRSGGVCLSCAHNTEGVNCHECIAGFTRHPGHSIFSPSACQACECNLHSNSCTFSQHLYLLSKKVSGGVCEDCRHHTTECQCHPIGSIGNRPCDRKTGQCHCKPGVTGQTCNRCLDGYKQTRSKITPCVKAVEALIFTGSATRSSSHPAIVKEAVGDESCPPCEKNNKRFRFKKFCRRQAVFRGTVISQVIRGELVRLGVRVHDVWRNKGSIAQRYLPSHVRRNQAPVIPLWVPLTHQLKAPHSTCVCPRFNTDQAYLFISQAYEASCIPYHESSELLLEQKSTILPWVESWRRRLMRFAVRQERGRCDGQTESAFPKVRINSPPRRNLLHPHNPLAMTSSQSQPLPQPQPRTPRHYYPSQSRFSRINAAPAWNQYHYRSMRHVEDNPSVAHVPPPSLPSS</sequence>
<feature type="domain" description="Laminin EGF-like" evidence="11">
    <location>
        <begin position="592"/>
        <end position="642"/>
    </location>
</feature>
<dbReference type="GO" id="GO:0008045">
    <property type="term" value="P:motor neuron axon guidance"/>
    <property type="evidence" value="ECO:0007669"/>
    <property type="project" value="TreeGrafter"/>
</dbReference>
<dbReference type="PANTHER" id="PTHR10574">
    <property type="entry name" value="NETRIN/LAMININ-RELATED"/>
    <property type="match status" value="1"/>
</dbReference>
<keyword evidence="2" id="KW-0964">Secreted</keyword>
<evidence type="ECO:0000256" key="7">
    <source>
        <dbReference type="ARBA" id="ARBA00023292"/>
    </source>
</evidence>
<keyword evidence="3 10" id="KW-0732">Signal</keyword>
<evidence type="ECO:0000256" key="1">
    <source>
        <dbReference type="ARBA" id="ARBA00004613"/>
    </source>
</evidence>
<dbReference type="FunFam" id="2.10.25.10:FF:000048">
    <property type="entry name" value="Netrin 3"/>
    <property type="match status" value="1"/>
</dbReference>
<evidence type="ECO:0000259" key="12">
    <source>
        <dbReference type="PROSITE" id="PS50189"/>
    </source>
</evidence>
<feature type="disulfide bond" evidence="8">
    <location>
        <begin position="626"/>
        <end position="640"/>
    </location>
</feature>
<feature type="domain" description="Laminin N-terminal" evidence="13">
    <location>
        <begin position="51"/>
        <end position="374"/>
    </location>
</feature>
<evidence type="ECO:0000256" key="10">
    <source>
        <dbReference type="SAM" id="SignalP"/>
    </source>
</evidence>
<evidence type="ECO:0000313" key="14">
    <source>
        <dbReference type="EMBL" id="EUB63126.1"/>
    </source>
</evidence>
<protein>
    <submittedName>
        <fullName evidence="14">Netrin-A</fullName>
    </submittedName>
</protein>
<comment type="subcellular location">
    <subcellularLocation>
        <location evidence="1">Secreted</location>
    </subcellularLocation>
</comment>
<evidence type="ECO:0000256" key="8">
    <source>
        <dbReference type="PROSITE-ProRule" id="PRU00460"/>
    </source>
</evidence>
<dbReference type="OMA" id="FSQFSMR"/>
<keyword evidence="7 8" id="KW-0424">Laminin EGF-like domain</keyword>
<dbReference type="Gene3D" id="2.60.120.260">
    <property type="entry name" value="Galactose-binding domain-like"/>
    <property type="match status" value="1"/>
</dbReference>
<name>W6UR03_ECHGR</name>
<keyword evidence="6" id="KW-0325">Glycoprotein</keyword>
<dbReference type="Gene3D" id="2.40.50.120">
    <property type="match status" value="1"/>
</dbReference>
<dbReference type="PROSITE" id="PS51117">
    <property type="entry name" value="LAMININ_NTER"/>
    <property type="match status" value="1"/>
</dbReference>
<dbReference type="RefSeq" id="XP_024354322.1">
    <property type="nucleotide sequence ID" value="XM_024491179.1"/>
</dbReference>
<dbReference type="PANTHER" id="PTHR10574:SF406">
    <property type="entry name" value="LAMININ SUBUNIT ALPHA 5"/>
    <property type="match status" value="1"/>
</dbReference>
<proteinExistence type="predicted"/>
<feature type="signal peptide" evidence="10">
    <location>
        <begin position="1"/>
        <end position="17"/>
    </location>
</feature>
<organism evidence="14 15">
    <name type="scientific">Echinococcus granulosus</name>
    <name type="common">Hydatid tapeworm</name>
    <dbReference type="NCBI Taxonomy" id="6210"/>
    <lineage>
        <taxon>Eukaryota</taxon>
        <taxon>Metazoa</taxon>
        <taxon>Spiralia</taxon>
        <taxon>Lophotrochozoa</taxon>
        <taxon>Platyhelminthes</taxon>
        <taxon>Cestoda</taxon>
        <taxon>Eucestoda</taxon>
        <taxon>Cyclophyllidea</taxon>
        <taxon>Taeniidae</taxon>
        <taxon>Echinococcus</taxon>
        <taxon>Echinococcus granulosus group</taxon>
    </lineage>
</organism>
<keyword evidence="15" id="KW-1185">Reference proteome</keyword>
<evidence type="ECO:0000256" key="2">
    <source>
        <dbReference type="ARBA" id="ARBA00022525"/>
    </source>
</evidence>
<dbReference type="Pfam" id="PF00053">
    <property type="entry name" value="EGF_laminin"/>
    <property type="match status" value="2"/>
</dbReference>
<feature type="compositionally biased region" description="Polar residues" evidence="9">
    <location>
        <begin position="329"/>
        <end position="338"/>
    </location>
</feature>
<dbReference type="InterPro" id="IPR050440">
    <property type="entry name" value="Laminin/Netrin_ECM"/>
</dbReference>
<dbReference type="GeneID" id="36337645"/>
<dbReference type="GO" id="GO:0009887">
    <property type="term" value="P:animal organ morphogenesis"/>
    <property type="evidence" value="ECO:0007669"/>
    <property type="project" value="TreeGrafter"/>
</dbReference>
<dbReference type="EMBL" id="APAU02000008">
    <property type="protein sequence ID" value="EUB63126.1"/>
    <property type="molecule type" value="Genomic_DNA"/>
</dbReference>
<dbReference type="Pfam" id="PF24973">
    <property type="entry name" value="EGF_LMN_ATRN"/>
    <property type="match status" value="1"/>
</dbReference>
<keyword evidence="4" id="KW-0677">Repeat</keyword>
<evidence type="ECO:0000256" key="9">
    <source>
        <dbReference type="SAM" id="MobiDB-lite"/>
    </source>
</evidence>
<dbReference type="InterPro" id="IPR056863">
    <property type="entry name" value="LMN_ATRN_NET-like_EGF"/>
</dbReference>
<dbReference type="SUPFAM" id="SSF57196">
    <property type="entry name" value="EGF/Laminin"/>
    <property type="match status" value="3"/>
</dbReference>
<keyword evidence="5 8" id="KW-1015">Disulfide bond</keyword>
<evidence type="ECO:0000259" key="13">
    <source>
        <dbReference type="PROSITE" id="PS51117"/>
    </source>
</evidence>
<dbReference type="InterPro" id="IPR002049">
    <property type="entry name" value="LE_dom"/>
</dbReference>
<dbReference type="Pfam" id="PF00055">
    <property type="entry name" value="Laminin_N"/>
    <property type="match status" value="1"/>
</dbReference>
<reference evidence="14 15" key="1">
    <citation type="journal article" date="2013" name="Nat. Genet.">
        <title>The genome of the hydatid tapeworm Echinococcus granulosus.</title>
        <authorList>
            <person name="Zheng H."/>
            <person name="Zhang W."/>
            <person name="Zhang L."/>
            <person name="Zhang Z."/>
            <person name="Li J."/>
            <person name="Lu G."/>
            <person name="Zhu Y."/>
            <person name="Wang Y."/>
            <person name="Huang Y."/>
            <person name="Liu J."/>
            <person name="Kang H."/>
            <person name="Chen J."/>
            <person name="Wang L."/>
            <person name="Chen A."/>
            <person name="Yu S."/>
            <person name="Gao Z."/>
            <person name="Jin L."/>
            <person name="Gu W."/>
            <person name="Wang Z."/>
            <person name="Zhao L."/>
            <person name="Shi B."/>
            <person name="Wen H."/>
            <person name="Lin R."/>
            <person name="Jones M.K."/>
            <person name="Brejova B."/>
            <person name="Vinar T."/>
            <person name="Zhao G."/>
            <person name="McManus D.P."/>
            <person name="Chen Z."/>
            <person name="Zhou Y."/>
            <person name="Wang S."/>
        </authorList>
    </citation>
    <scope>NUCLEOTIDE SEQUENCE [LARGE SCALE GENOMIC DNA]</scope>
</reference>
<dbReference type="InterPro" id="IPR001134">
    <property type="entry name" value="Netrin_domain"/>
</dbReference>
<dbReference type="Proteomes" id="UP000019149">
    <property type="component" value="Unassembled WGS sequence"/>
</dbReference>
<dbReference type="GO" id="GO:0009888">
    <property type="term" value="P:tissue development"/>
    <property type="evidence" value="ECO:0007669"/>
    <property type="project" value="TreeGrafter"/>
</dbReference>
<dbReference type="CDD" id="cd00055">
    <property type="entry name" value="EGF_Lam"/>
    <property type="match status" value="3"/>
</dbReference>
<feature type="disulfide bond" evidence="8">
    <location>
        <begin position="614"/>
        <end position="623"/>
    </location>
</feature>
<dbReference type="KEGG" id="egl:EGR_01930"/>
<gene>
    <name evidence="14" type="ORF">EGR_01930</name>
</gene>
<evidence type="ECO:0000256" key="6">
    <source>
        <dbReference type="ARBA" id="ARBA00023180"/>
    </source>
</evidence>
<evidence type="ECO:0000313" key="15">
    <source>
        <dbReference type="Proteomes" id="UP000019149"/>
    </source>
</evidence>
<dbReference type="GO" id="GO:0005576">
    <property type="term" value="C:extracellular region"/>
    <property type="evidence" value="ECO:0007669"/>
    <property type="project" value="UniProtKB-SubCell"/>
</dbReference>
<dbReference type="Gene3D" id="2.10.25.10">
    <property type="entry name" value="Laminin"/>
    <property type="match status" value="2"/>
</dbReference>
<dbReference type="STRING" id="6210.W6UR03"/>
<feature type="chain" id="PRO_5004882975" evidence="10">
    <location>
        <begin position="18"/>
        <end position="913"/>
    </location>
</feature>
<dbReference type="SMART" id="SM00180">
    <property type="entry name" value="EGF_Lam"/>
    <property type="match status" value="3"/>
</dbReference>
<dbReference type="OrthoDB" id="5984158at2759"/>
<feature type="domain" description="NTR" evidence="12">
    <location>
        <begin position="672"/>
        <end position="820"/>
    </location>
</feature>
<dbReference type="InterPro" id="IPR008993">
    <property type="entry name" value="TIMP-like_OB-fold"/>
</dbReference>
<feature type="region of interest" description="Disordered" evidence="9">
    <location>
        <begin position="823"/>
        <end position="871"/>
    </location>
</feature>
<evidence type="ECO:0000256" key="5">
    <source>
        <dbReference type="ARBA" id="ARBA00023157"/>
    </source>
</evidence>
<dbReference type="InterPro" id="IPR008211">
    <property type="entry name" value="Laminin_N"/>
</dbReference>
<evidence type="ECO:0000256" key="3">
    <source>
        <dbReference type="ARBA" id="ARBA00022729"/>
    </source>
</evidence>
<dbReference type="SUPFAM" id="SSF50242">
    <property type="entry name" value="TIMP-like"/>
    <property type="match status" value="1"/>
</dbReference>
<evidence type="ECO:0000256" key="4">
    <source>
        <dbReference type="ARBA" id="ARBA00022737"/>
    </source>
</evidence>
<accession>W6UR03</accession>
<dbReference type="GO" id="GO:0005604">
    <property type="term" value="C:basement membrane"/>
    <property type="evidence" value="ECO:0007669"/>
    <property type="project" value="TreeGrafter"/>
</dbReference>
<dbReference type="Gene3D" id="2.170.300.10">
    <property type="entry name" value="Tie2 ligand-binding domain superfamily"/>
    <property type="match status" value="2"/>
</dbReference>
<dbReference type="AlphaFoldDB" id="W6UR03"/>
<comment type="caution">
    <text evidence="8">Lacks conserved residue(s) required for the propagation of feature annotation.</text>
</comment>
<dbReference type="PROSITE" id="PS50027">
    <property type="entry name" value="EGF_LAM_2"/>
    <property type="match status" value="1"/>
</dbReference>
<dbReference type="PROSITE" id="PS50189">
    <property type="entry name" value="NTR"/>
    <property type="match status" value="1"/>
</dbReference>
<dbReference type="GO" id="GO:0016358">
    <property type="term" value="P:dendrite development"/>
    <property type="evidence" value="ECO:0007669"/>
    <property type="project" value="TreeGrafter"/>
</dbReference>
<comment type="caution">
    <text evidence="14">The sequence shown here is derived from an EMBL/GenBank/DDBJ whole genome shotgun (WGS) entry which is preliminary data.</text>
</comment>
<dbReference type="PROSITE" id="PS01248">
    <property type="entry name" value="EGF_LAM_1"/>
    <property type="match status" value="1"/>
</dbReference>
<dbReference type="SMART" id="SM00136">
    <property type="entry name" value="LamNT"/>
    <property type="match status" value="1"/>
</dbReference>
<evidence type="ECO:0000259" key="11">
    <source>
        <dbReference type="PROSITE" id="PS50027"/>
    </source>
</evidence>